<dbReference type="VEuPathDB" id="FungiDB:PC110_g281"/>
<sequence length="304" mass="33048">MSSVQCASSGAKSEVPRADAATRPNQLRPVVGTRTAAALFANARARSDLHRKANVITLSRAMAKLGIELPCDEYPLSRPGVDGPEFLLNTPLQHALSEYARRSRISLQAFVELVRGQTASGYRPNKNLVPEVLNELCKDYKHLECLQKIVREGVEIFISPFGGEDAHVCGRTDHSISYPEGASINDCTDQDSITKPDYIHCDAVATAILRLTRAHPSAKVCVMAGDVALAFRNICIHSNSVYLFAGQIEEDDIIVIELSAPYGWTGSSGFYEIAGGAIAYVHGVNTNAVCPDGFFNYHWVDGHT</sequence>
<dbReference type="AlphaFoldDB" id="A0A8T1A1K7"/>
<dbReference type="Proteomes" id="UP000735874">
    <property type="component" value="Unassembled WGS sequence"/>
</dbReference>
<dbReference type="EMBL" id="RCMG01000004">
    <property type="protein sequence ID" value="KAG2869164.1"/>
    <property type="molecule type" value="Genomic_DNA"/>
</dbReference>
<organism evidence="2 3">
    <name type="scientific">Phytophthora cactorum</name>
    <dbReference type="NCBI Taxonomy" id="29920"/>
    <lineage>
        <taxon>Eukaryota</taxon>
        <taxon>Sar</taxon>
        <taxon>Stramenopiles</taxon>
        <taxon>Oomycota</taxon>
        <taxon>Peronosporomycetes</taxon>
        <taxon>Peronosporales</taxon>
        <taxon>Peronosporaceae</taxon>
        <taxon>Phytophthora</taxon>
    </lineage>
</organism>
<evidence type="ECO:0000313" key="3">
    <source>
        <dbReference type="Proteomes" id="UP000735874"/>
    </source>
</evidence>
<reference evidence="2" key="1">
    <citation type="submission" date="2018-10" db="EMBL/GenBank/DDBJ databases">
        <title>Effector identification in a new, highly contiguous assembly of the strawberry crown rot pathogen Phytophthora cactorum.</title>
        <authorList>
            <person name="Armitage A.D."/>
            <person name="Nellist C.F."/>
            <person name="Bates H."/>
            <person name="Vickerstaff R.J."/>
            <person name="Harrison R.J."/>
        </authorList>
    </citation>
    <scope>NUCLEOTIDE SEQUENCE</scope>
    <source>
        <strain evidence="2">15-7</strain>
    </source>
</reference>
<proteinExistence type="predicted"/>
<protein>
    <submittedName>
        <fullName evidence="2">Uncharacterized protein</fullName>
    </submittedName>
</protein>
<feature type="region of interest" description="Disordered" evidence="1">
    <location>
        <begin position="1"/>
        <end position="27"/>
    </location>
</feature>
<evidence type="ECO:0000313" key="2">
    <source>
        <dbReference type="EMBL" id="KAG2869164.1"/>
    </source>
</evidence>
<dbReference type="VEuPathDB" id="FungiDB:PC110_g8355"/>
<comment type="caution">
    <text evidence="2">The sequence shown here is derived from an EMBL/GenBank/DDBJ whole genome shotgun (WGS) entry which is preliminary data.</text>
</comment>
<accession>A0A8T1A1K7</accession>
<evidence type="ECO:0000256" key="1">
    <source>
        <dbReference type="SAM" id="MobiDB-lite"/>
    </source>
</evidence>
<feature type="compositionally biased region" description="Polar residues" evidence="1">
    <location>
        <begin position="1"/>
        <end position="11"/>
    </location>
</feature>
<name>A0A8T1A1K7_9STRA</name>
<gene>
    <name evidence="2" type="ORF">PC113_g397</name>
</gene>